<dbReference type="GO" id="GO:0022857">
    <property type="term" value="F:transmembrane transporter activity"/>
    <property type="evidence" value="ECO:0007669"/>
    <property type="project" value="InterPro"/>
</dbReference>
<evidence type="ECO:0000256" key="4">
    <source>
        <dbReference type="ARBA" id="ARBA00022475"/>
    </source>
</evidence>
<feature type="region of interest" description="Disordered" evidence="8">
    <location>
        <begin position="621"/>
        <end position="664"/>
    </location>
</feature>
<evidence type="ECO:0000256" key="6">
    <source>
        <dbReference type="ARBA" id="ARBA00022989"/>
    </source>
</evidence>
<proteinExistence type="inferred from homology"/>
<evidence type="ECO:0000313" key="10">
    <source>
        <dbReference type="EMBL" id="GBO93927.1"/>
    </source>
</evidence>
<evidence type="ECO:0000313" key="11">
    <source>
        <dbReference type="Proteomes" id="UP000266091"/>
    </source>
</evidence>
<feature type="transmembrane region" description="Helical" evidence="9">
    <location>
        <begin position="402"/>
        <end position="435"/>
    </location>
</feature>
<reference evidence="10 11" key="1">
    <citation type="journal article" date="2018" name="Int. J. Syst. Evol. Microbiol.">
        <title>Mesosutterella multiformis gen. nov., sp. nov., a member of the family Sutterellaceae and Sutterella megalosphaeroides sp. nov., isolated from human faeces.</title>
        <authorList>
            <person name="Sakamoto M."/>
            <person name="Ikeyama N."/>
            <person name="Kunihiro T."/>
            <person name="Iino T."/>
            <person name="Yuki M."/>
            <person name="Ohkuma M."/>
        </authorList>
    </citation>
    <scope>NUCLEOTIDE SEQUENCE [LARGE SCALE GENOMIC DNA]</scope>
    <source>
        <strain evidence="10 11">4NBBH2</strain>
    </source>
</reference>
<evidence type="ECO:0000256" key="7">
    <source>
        <dbReference type="ARBA" id="ARBA00023136"/>
    </source>
</evidence>
<gene>
    <name evidence="10" type="ORF">MESMUL_12810</name>
</gene>
<evidence type="ECO:0000256" key="3">
    <source>
        <dbReference type="ARBA" id="ARBA00022448"/>
    </source>
</evidence>
<keyword evidence="7 9" id="KW-0472">Membrane</keyword>
<feature type="transmembrane region" description="Helical" evidence="9">
    <location>
        <begin position="496"/>
        <end position="515"/>
    </location>
</feature>
<dbReference type="EMBL" id="BGZJ01000001">
    <property type="protein sequence ID" value="GBO93927.1"/>
    <property type="molecule type" value="Genomic_DNA"/>
</dbReference>
<dbReference type="PROSITE" id="PS01303">
    <property type="entry name" value="BCCT"/>
    <property type="match status" value="1"/>
</dbReference>
<evidence type="ECO:0000256" key="5">
    <source>
        <dbReference type="ARBA" id="ARBA00022692"/>
    </source>
</evidence>
<keyword evidence="6 9" id="KW-1133">Transmembrane helix</keyword>
<evidence type="ECO:0000256" key="8">
    <source>
        <dbReference type="SAM" id="MobiDB-lite"/>
    </source>
</evidence>
<feature type="transmembrane region" description="Helical" evidence="9">
    <location>
        <begin position="105"/>
        <end position="124"/>
    </location>
</feature>
<comment type="subcellular location">
    <subcellularLocation>
        <location evidence="1">Cell membrane</location>
        <topology evidence="1">Multi-pass membrane protein</topology>
    </subcellularLocation>
</comment>
<dbReference type="Proteomes" id="UP000266091">
    <property type="component" value="Unassembled WGS sequence"/>
</dbReference>
<keyword evidence="3" id="KW-0813">Transport</keyword>
<feature type="transmembrane region" description="Helical" evidence="9">
    <location>
        <begin position="521"/>
        <end position="540"/>
    </location>
</feature>
<evidence type="ECO:0000256" key="1">
    <source>
        <dbReference type="ARBA" id="ARBA00004651"/>
    </source>
</evidence>
<keyword evidence="11" id="KW-1185">Reference proteome</keyword>
<keyword evidence="5 9" id="KW-0812">Transmembrane</keyword>
<accession>A0A401LN67</accession>
<accession>A0A388SC69</accession>
<dbReference type="PANTHER" id="PTHR30047">
    <property type="entry name" value="HIGH-AFFINITY CHOLINE TRANSPORT PROTEIN-RELATED"/>
    <property type="match status" value="1"/>
</dbReference>
<feature type="transmembrane region" description="Helical" evidence="9">
    <location>
        <begin position="193"/>
        <end position="216"/>
    </location>
</feature>
<evidence type="ECO:0000256" key="2">
    <source>
        <dbReference type="ARBA" id="ARBA00005658"/>
    </source>
</evidence>
<feature type="transmembrane region" description="Helical" evidence="9">
    <location>
        <begin position="237"/>
        <end position="262"/>
    </location>
</feature>
<feature type="transmembrane region" description="Helical" evidence="9">
    <location>
        <begin position="315"/>
        <end position="332"/>
    </location>
</feature>
<sequence>MQKNKKISEELKTEMHELHRDFHDLYPLHTPSNEEDRETGFGSVATEEEKADPVKATTEKKKLTPVFLLSLLIVAGLTAACLAWPSQFLAATSQLCDTISTDFGWFYLLLVALIVIVCMVFMISPIGNIHLGNPGDKPTFSRASWIAMLFSAGMGIGLVFWGAAEPLAHFATSTPGPEVGSVEALRDAFQYSFFHWGFSAWAVYGIVALALAYFRFRKKEKALFSVTLKPLFGKHATGPLGTAVDVLTVLATVIGVATSLGFGAMQINGGLNYLFGIPNNSTVQLIIIGITTVCFIASSLSGISRGVRWLSNANVILAVAFVLAALAIGPTAQTMNVLVTSTGDYLQNFISMSFNVAPFDQSHHDWIKSWTIFYWAWWISWSPFVGVFIARISRGRSIREFLLCVILIPTIFSCIWFAVFGSLTTAVQIGGVNLANLPTETVLYGALAHYDFGRVLSMVAVVLVFSFFITSADSASFVLGMLSENGNLEPRLRTKAIWGVLLSALTCVLLLSGGLGALQNVLIISALPFSFVIALLLVSLHKELQHERVQMGLFLRPLILPKADKPFRSYEDQKTLKPIEIIRKSVKADQTVMAFAKATAGMTTAERKEAVAVAEGVLAEMKSGEKKPSDASKSPKPETGKPAPAGTPGFIGPDTDDKGIVGVS</sequence>
<feature type="transmembrane region" description="Helical" evidence="9">
    <location>
        <begin position="66"/>
        <end position="85"/>
    </location>
</feature>
<organism evidence="10 11">
    <name type="scientific">Mesosutterella multiformis</name>
    <dbReference type="NCBI Taxonomy" id="2259133"/>
    <lineage>
        <taxon>Bacteria</taxon>
        <taxon>Pseudomonadati</taxon>
        <taxon>Pseudomonadota</taxon>
        <taxon>Betaproteobacteria</taxon>
        <taxon>Burkholderiales</taxon>
        <taxon>Sutterellaceae</taxon>
        <taxon>Mesosutterella</taxon>
    </lineage>
</organism>
<dbReference type="AlphaFoldDB" id="A0A388SC69"/>
<feature type="transmembrane region" description="Helical" evidence="9">
    <location>
        <begin position="282"/>
        <end position="303"/>
    </location>
</feature>
<feature type="transmembrane region" description="Helical" evidence="9">
    <location>
        <begin position="455"/>
        <end position="475"/>
    </location>
</feature>
<feature type="transmembrane region" description="Helical" evidence="9">
    <location>
        <begin position="145"/>
        <end position="164"/>
    </location>
</feature>
<dbReference type="RefSeq" id="WP_235005659.1">
    <property type="nucleotide sequence ID" value="NZ_BHWA01000012.1"/>
</dbReference>
<dbReference type="PANTHER" id="PTHR30047:SF7">
    <property type="entry name" value="HIGH-AFFINITY CHOLINE TRANSPORT PROTEIN"/>
    <property type="match status" value="1"/>
</dbReference>
<evidence type="ECO:0000256" key="9">
    <source>
        <dbReference type="SAM" id="Phobius"/>
    </source>
</evidence>
<keyword evidence="4" id="KW-1003">Cell membrane</keyword>
<feature type="compositionally biased region" description="Basic and acidic residues" evidence="8">
    <location>
        <begin position="622"/>
        <end position="639"/>
    </location>
</feature>
<dbReference type="InterPro" id="IPR000060">
    <property type="entry name" value="BCCT_transptr"/>
</dbReference>
<feature type="transmembrane region" description="Helical" evidence="9">
    <location>
        <begin position="372"/>
        <end position="390"/>
    </location>
</feature>
<dbReference type="InterPro" id="IPR018093">
    <property type="entry name" value="BCCT_CS"/>
</dbReference>
<feature type="compositionally biased region" description="Basic and acidic residues" evidence="8">
    <location>
        <begin position="655"/>
        <end position="664"/>
    </location>
</feature>
<dbReference type="NCBIfam" id="TIGR00842">
    <property type="entry name" value="bcct"/>
    <property type="match status" value="1"/>
</dbReference>
<comment type="similarity">
    <text evidence="2">Belongs to the BCCT transporter (TC 2.A.15) family.</text>
</comment>
<dbReference type="Pfam" id="PF02028">
    <property type="entry name" value="BCCT"/>
    <property type="match status" value="1"/>
</dbReference>
<comment type="caution">
    <text evidence="10">The sequence shown here is derived from an EMBL/GenBank/DDBJ whole genome shotgun (WGS) entry which is preliminary data.</text>
</comment>
<name>A0A388SC69_9BURK</name>
<dbReference type="GO" id="GO:0005886">
    <property type="term" value="C:plasma membrane"/>
    <property type="evidence" value="ECO:0007669"/>
    <property type="project" value="UniProtKB-SubCell"/>
</dbReference>
<protein>
    <submittedName>
        <fullName evidence="10">Glycine/betaine ABC transporter permease</fullName>
    </submittedName>
</protein>
<feature type="region of interest" description="Disordered" evidence="8">
    <location>
        <begin position="28"/>
        <end position="55"/>
    </location>
</feature>